<dbReference type="PANTHER" id="PTHR30543:SF21">
    <property type="entry name" value="NAD(P)H-DEPENDENT FMN REDUCTASE LOT6"/>
    <property type="match status" value="1"/>
</dbReference>
<dbReference type="KEGG" id="kmn:HW532_09270"/>
<proteinExistence type="predicted"/>
<dbReference type="InterPro" id="IPR029039">
    <property type="entry name" value="Flavoprotein-like_sf"/>
</dbReference>
<dbReference type="AlphaFoldDB" id="A0A7S8C3X5"/>
<name>A0A7S8C3X5_9HYPH</name>
<dbReference type="GO" id="GO:0010181">
    <property type="term" value="F:FMN binding"/>
    <property type="evidence" value="ECO:0007669"/>
    <property type="project" value="TreeGrafter"/>
</dbReference>
<dbReference type="GO" id="GO:0005829">
    <property type="term" value="C:cytosol"/>
    <property type="evidence" value="ECO:0007669"/>
    <property type="project" value="TreeGrafter"/>
</dbReference>
<evidence type="ECO:0000313" key="3">
    <source>
        <dbReference type="Proteomes" id="UP000593594"/>
    </source>
</evidence>
<reference evidence="2 3" key="1">
    <citation type="submission" date="2020-06" db="EMBL/GenBank/DDBJ databases">
        <title>Genome sequence of 2 isolates from Red Sea Mangroves.</title>
        <authorList>
            <person name="Sefrji F."/>
            <person name="Michoud G."/>
            <person name="Merlino G."/>
            <person name="Daffonchio D."/>
        </authorList>
    </citation>
    <scope>NUCLEOTIDE SEQUENCE [LARGE SCALE GENOMIC DNA]</scope>
    <source>
        <strain evidence="2 3">R1DC25</strain>
    </source>
</reference>
<sequence>MQRQIELALIYGSARTGRFCDTVAGWAASEIGRHGGFALDRIDPASPDIANGVAGHDTIASAALKRRLDGADAFVVVTPEYNHSFPAPLKALIDSAGREWRAKPVGFVSYGGVSGGLRAVEQLRLVFAEPHAVGIRDCVSFAGAPNHFDDNGELADPEPATRAMATMLSHLAWWAHALRQAREQSAYGEAAE</sequence>
<feature type="domain" description="NADPH-dependent FMN reductase-like" evidence="1">
    <location>
        <begin position="7"/>
        <end position="143"/>
    </location>
</feature>
<dbReference type="RefSeq" id="WP_213164101.1">
    <property type="nucleotide sequence ID" value="NZ_CP058214.1"/>
</dbReference>
<dbReference type="InterPro" id="IPR050712">
    <property type="entry name" value="NAD(P)H-dep_reductase"/>
</dbReference>
<organism evidence="2 3">
    <name type="scientific">Kaustia mangrovi</name>
    <dbReference type="NCBI Taxonomy" id="2593653"/>
    <lineage>
        <taxon>Bacteria</taxon>
        <taxon>Pseudomonadati</taxon>
        <taxon>Pseudomonadota</taxon>
        <taxon>Alphaproteobacteria</taxon>
        <taxon>Hyphomicrobiales</taxon>
        <taxon>Parvibaculaceae</taxon>
        <taxon>Kaustia</taxon>
    </lineage>
</organism>
<dbReference type="Pfam" id="PF03358">
    <property type="entry name" value="FMN_red"/>
    <property type="match status" value="1"/>
</dbReference>
<keyword evidence="3" id="KW-1185">Reference proteome</keyword>
<dbReference type="Gene3D" id="3.40.50.360">
    <property type="match status" value="1"/>
</dbReference>
<evidence type="ECO:0000313" key="2">
    <source>
        <dbReference type="EMBL" id="QPC42862.1"/>
    </source>
</evidence>
<gene>
    <name evidence="2" type="ORF">HW532_09270</name>
</gene>
<evidence type="ECO:0000259" key="1">
    <source>
        <dbReference type="Pfam" id="PF03358"/>
    </source>
</evidence>
<dbReference type="Proteomes" id="UP000593594">
    <property type="component" value="Chromosome"/>
</dbReference>
<dbReference type="PANTHER" id="PTHR30543">
    <property type="entry name" value="CHROMATE REDUCTASE"/>
    <property type="match status" value="1"/>
</dbReference>
<dbReference type="GO" id="GO:0016491">
    <property type="term" value="F:oxidoreductase activity"/>
    <property type="evidence" value="ECO:0007669"/>
    <property type="project" value="InterPro"/>
</dbReference>
<accession>A0A7S8C3X5</accession>
<dbReference type="SUPFAM" id="SSF52218">
    <property type="entry name" value="Flavoproteins"/>
    <property type="match status" value="1"/>
</dbReference>
<dbReference type="InterPro" id="IPR005025">
    <property type="entry name" value="FMN_Rdtase-like_dom"/>
</dbReference>
<protein>
    <submittedName>
        <fullName evidence="2">NAD(P)H-dependent oxidoreductase</fullName>
    </submittedName>
</protein>
<dbReference type="EMBL" id="CP058214">
    <property type="protein sequence ID" value="QPC42862.1"/>
    <property type="molecule type" value="Genomic_DNA"/>
</dbReference>